<accession>A0A9N6WS32</accession>
<dbReference type="InterPro" id="IPR024530">
    <property type="entry name" value="QSregVF_b"/>
</dbReference>
<dbReference type="EMBL" id="OX359470">
    <property type="protein sequence ID" value="CAI3971151.1"/>
    <property type="molecule type" value="Genomic_DNA"/>
</dbReference>
<gene>
    <name evidence="1" type="ORF">ORM20_00102</name>
</gene>
<dbReference type="Pfam" id="PF12843">
    <property type="entry name" value="QSregVF_b"/>
    <property type="match status" value="1"/>
</dbReference>
<sequence length="256" mass="29951">MSIAKNVFEIFISTGEKNGFFTLRTSRSSHSENFSFYREAYIKNLSTDFEKAYKLAFEYYERMKERLETPDFEVIFTGAEYDHIIQRRGKLSVRDTLAIDSIEAGIVPFGKHKGLKIEDLPDTYLLWLTDKIKEMEEKDDKGVFFAFASIASGIAMEKGLLEKRDAERAERLERDLLSNHFGEIGKRYEEEVEVEFATHQEFGDSKYQFRLGDDILFHNGSIRLRKGKVKIRFTVKFHCDTKTGVRKTYINRIKEI</sequence>
<evidence type="ECO:0000313" key="1">
    <source>
        <dbReference type="EMBL" id="CAI3971151.1"/>
    </source>
</evidence>
<protein>
    <submittedName>
        <fullName evidence="1">Uncharacterized protein</fullName>
    </submittedName>
</protein>
<reference evidence="1" key="1">
    <citation type="submission" date="2022-10" db="EMBL/GenBank/DDBJ databases">
        <authorList>
            <person name="Meaden S."/>
        </authorList>
    </citation>
    <scope>NUCLEOTIDE SEQUENCE</scope>
</reference>
<name>A0A9N6WS32_9VIRU</name>
<proteinExistence type="predicted"/>
<organism evidence="1">
    <name type="scientific">Ochrobactrum phage ORM_20</name>
    <dbReference type="NCBI Taxonomy" id="2985243"/>
    <lineage>
        <taxon>Viruses</taxon>
    </lineage>
</organism>